<dbReference type="NCBIfam" id="NF005878">
    <property type="entry name" value="PRK07825.1"/>
    <property type="match status" value="1"/>
</dbReference>
<dbReference type="PANTHER" id="PTHR24322">
    <property type="entry name" value="PKSB"/>
    <property type="match status" value="1"/>
</dbReference>
<dbReference type="PRINTS" id="PR00081">
    <property type="entry name" value="GDHRDH"/>
</dbReference>
<proteinExistence type="inferred from homology"/>
<reference evidence="6" key="1">
    <citation type="submission" date="2017-06" db="EMBL/GenBank/DDBJ databases">
        <authorList>
            <person name="Varghese N."/>
            <person name="Submissions S."/>
        </authorList>
    </citation>
    <scope>NUCLEOTIDE SEQUENCE [LARGE SCALE GENOMIC DNA]</scope>
    <source>
        <strain evidence="6">DSM 45207</strain>
    </source>
</reference>
<dbReference type="Proteomes" id="UP000198348">
    <property type="component" value="Unassembled WGS sequence"/>
</dbReference>
<name>A0A238W5F1_9PSEU</name>
<gene>
    <name evidence="5" type="ORF">SAMN06265360_105125</name>
</gene>
<organism evidence="5 6">
    <name type="scientific">Haloechinothrix alba</name>
    <dbReference type="NCBI Taxonomy" id="664784"/>
    <lineage>
        <taxon>Bacteria</taxon>
        <taxon>Bacillati</taxon>
        <taxon>Actinomycetota</taxon>
        <taxon>Actinomycetes</taxon>
        <taxon>Pseudonocardiales</taxon>
        <taxon>Pseudonocardiaceae</taxon>
        <taxon>Haloechinothrix</taxon>
    </lineage>
</organism>
<keyword evidence="6" id="KW-1185">Reference proteome</keyword>
<dbReference type="Gene3D" id="3.40.50.720">
    <property type="entry name" value="NAD(P)-binding Rossmann-like Domain"/>
    <property type="match status" value="1"/>
</dbReference>
<dbReference type="FunFam" id="3.40.50.720:FF:000084">
    <property type="entry name" value="Short-chain dehydrogenase reductase"/>
    <property type="match status" value="1"/>
</dbReference>
<dbReference type="PANTHER" id="PTHR24322:SF736">
    <property type="entry name" value="RETINOL DEHYDROGENASE 10"/>
    <property type="match status" value="1"/>
</dbReference>
<accession>A0A238W5F1</accession>
<comment type="similarity">
    <text evidence="1 3">Belongs to the short-chain dehydrogenases/reductases (SDR) family.</text>
</comment>
<dbReference type="InterPro" id="IPR002347">
    <property type="entry name" value="SDR_fam"/>
</dbReference>
<feature type="compositionally biased region" description="Basic residues" evidence="4">
    <location>
        <begin position="285"/>
        <end position="298"/>
    </location>
</feature>
<dbReference type="AlphaFoldDB" id="A0A238W5F1"/>
<dbReference type="EMBL" id="FZNW01000005">
    <property type="protein sequence ID" value="SNR41637.1"/>
    <property type="molecule type" value="Genomic_DNA"/>
</dbReference>
<feature type="region of interest" description="Disordered" evidence="4">
    <location>
        <begin position="272"/>
        <end position="298"/>
    </location>
</feature>
<evidence type="ECO:0000313" key="5">
    <source>
        <dbReference type="EMBL" id="SNR41637.1"/>
    </source>
</evidence>
<keyword evidence="2" id="KW-0560">Oxidoreductase</keyword>
<evidence type="ECO:0000256" key="4">
    <source>
        <dbReference type="SAM" id="MobiDB-lite"/>
    </source>
</evidence>
<dbReference type="PRINTS" id="PR00080">
    <property type="entry name" value="SDRFAMILY"/>
</dbReference>
<dbReference type="CDD" id="cd05233">
    <property type="entry name" value="SDR_c"/>
    <property type="match status" value="1"/>
</dbReference>
<protein>
    <submittedName>
        <fullName evidence="5">Short-chain dehydrogenase</fullName>
    </submittedName>
</protein>
<dbReference type="Pfam" id="PF00106">
    <property type="entry name" value="adh_short"/>
    <property type="match status" value="1"/>
</dbReference>
<dbReference type="OrthoDB" id="9775296at2"/>
<dbReference type="InterPro" id="IPR036291">
    <property type="entry name" value="NAD(P)-bd_dom_sf"/>
</dbReference>
<dbReference type="PROSITE" id="PS00061">
    <property type="entry name" value="ADH_SHORT"/>
    <property type="match status" value="1"/>
</dbReference>
<evidence type="ECO:0000256" key="3">
    <source>
        <dbReference type="RuleBase" id="RU000363"/>
    </source>
</evidence>
<dbReference type="InterPro" id="IPR020904">
    <property type="entry name" value="Sc_DH/Rdtase_CS"/>
</dbReference>
<evidence type="ECO:0000313" key="6">
    <source>
        <dbReference type="Proteomes" id="UP000198348"/>
    </source>
</evidence>
<dbReference type="GO" id="GO:0016616">
    <property type="term" value="F:oxidoreductase activity, acting on the CH-OH group of donors, NAD or NADP as acceptor"/>
    <property type="evidence" value="ECO:0007669"/>
    <property type="project" value="TreeGrafter"/>
</dbReference>
<sequence length="298" mass="31023">MARQPRSLVGRTIAITGGARGIGAATASMLAGQGARVAIGDLDAELAEQTAASLRTPSLGVALDVTDTEAYTAFLDRVESELGPIDVLINNAGIMPIGPIGEETDRTTTNQLAINLHAVIHGSKEAVRRMKQRGGGHIVNIASAAGKTPVPSAATYSATKFGVVGFSESLRLEVADDGIDVSCVMPGIVRTELSSGLKNTAGFPPVQPEDVAEAIVGALQHPRFDVFVPASIGPVSRLSYLMPRRFGDWLVRRIGVDRLMAEAASSQERASYEARVADSAPAAIRGKKSKASGKGKVG</sequence>
<evidence type="ECO:0000256" key="1">
    <source>
        <dbReference type="ARBA" id="ARBA00006484"/>
    </source>
</evidence>
<dbReference type="SUPFAM" id="SSF51735">
    <property type="entry name" value="NAD(P)-binding Rossmann-fold domains"/>
    <property type="match status" value="1"/>
</dbReference>
<dbReference type="RefSeq" id="WP_089300450.1">
    <property type="nucleotide sequence ID" value="NZ_FZNW01000005.1"/>
</dbReference>
<evidence type="ECO:0000256" key="2">
    <source>
        <dbReference type="ARBA" id="ARBA00023002"/>
    </source>
</evidence>